<dbReference type="InterPro" id="IPR056924">
    <property type="entry name" value="SH3_Tf2-1"/>
</dbReference>
<gene>
    <name evidence="4" type="ORF">E3N88_40348</name>
</gene>
<evidence type="ECO:0000259" key="3">
    <source>
        <dbReference type="PROSITE" id="PS50158"/>
    </source>
</evidence>
<dbReference type="GO" id="GO:0008270">
    <property type="term" value="F:zinc ion binding"/>
    <property type="evidence" value="ECO:0007669"/>
    <property type="project" value="UniProtKB-KW"/>
</dbReference>
<dbReference type="GO" id="GO:0003676">
    <property type="term" value="F:nucleic acid binding"/>
    <property type="evidence" value="ECO:0007669"/>
    <property type="project" value="InterPro"/>
</dbReference>
<keyword evidence="1" id="KW-0863">Zinc-finger</keyword>
<name>A0A5N6LN84_9ASTR</name>
<dbReference type="Pfam" id="PF24626">
    <property type="entry name" value="SH3_Tf2-1"/>
    <property type="match status" value="1"/>
</dbReference>
<accession>A0A5N6LN84</accession>
<dbReference type="SUPFAM" id="SSF57756">
    <property type="entry name" value="Retrovirus zinc finger-like domains"/>
    <property type="match status" value="1"/>
</dbReference>
<keyword evidence="1" id="KW-0479">Metal-binding</keyword>
<dbReference type="PANTHER" id="PTHR46148">
    <property type="entry name" value="CHROMO DOMAIN-CONTAINING PROTEIN"/>
    <property type="match status" value="1"/>
</dbReference>
<evidence type="ECO:0000256" key="2">
    <source>
        <dbReference type="SAM" id="MobiDB-lite"/>
    </source>
</evidence>
<feature type="compositionally biased region" description="Basic and acidic residues" evidence="2">
    <location>
        <begin position="369"/>
        <end position="396"/>
    </location>
</feature>
<evidence type="ECO:0000313" key="4">
    <source>
        <dbReference type="EMBL" id="KAD2393371.1"/>
    </source>
</evidence>
<protein>
    <recommendedName>
        <fullName evidence="3">CCHC-type domain-containing protein</fullName>
    </recommendedName>
</protein>
<dbReference type="EMBL" id="SZYD01000019">
    <property type="protein sequence ID" value="KAD2393371.1"/>
    <property type="molecule type" value="Genomic_DNA"/>
</dbReference>
<dbReference type="Pfam" id="PF00098">
    <property type="entry name" value="zf-CCHC"/>
    <property type="match status" value="2"/>
</dbReference>
<evidence type="ECO:0000256" key="1">
    <source>
        <dbReference type="PROSITE-ProRule" id="PRU00047"/>
    </source>
</evidence>
<feature type="domain" description="CCHC-type" evidence="3">
    <location>
        <begin position="125"/>
        <end position="139"/>
    </location>
</feature>
<organism evidence="4 5">
    <name type="scientific">Mikania micrantha</name>
    <name type="common">bitter vine</name>
    <dbReference type="NCBI Taxonomy" id="192012"/>
    <lineage>
        <taxon>Eukaryota</taxon>
        <taxon>Viridiplantae</taxon>
        <taxon>Streptophyta</taxon>
        <taxon>Embryophyta</taxon>
        <taxon>Tracheophyta</taxon>
        <taxon>Spermatophyta</taxon>
        <taxon>Magnoliopsida</taxon>
        <taxon>eudicotyledons</taxon>
        <taxon>Gunneridae</taxon>
        <taxon>Pentapetalae</taxon>
        <taxon>asterids</taxon>
        <taxon>campanulids</taxon>
        <taxon>Asterales</taxon>
        <taxon>Asteraceae</taxon>
        <taxon>Asteroideae</taxon>
        <taxon>Heliantheae alliance</taxon>
        <taxon>Eupatorieae</taxon>
        <taxon>Mikania</taxon>
    </lineage>
</organism>
<sequence>MVLSADPTTLRQAVYLAHELTDTTIIQGLLPPRGSIIKTTDNKRKCNNCDYHHKRGPCERYRCQWCGKRGHTTKNCRGKLVTKIPQPQPQQYKAPKGCFGCGKPGHFKRDCPHAENNGDEAPKSCFECGKPGHLRKDCPYLGNDNNKRNNNGPKEQPLVIGAKEARNDPNLATEDEYTVDLDDDKLIATKHIIRECTLELANHRFKIDLMPVTLGRKLNLRYIGPFEILKRIGPVAYQLNLPAELDGVHNVFHVSNRKKWLLDETLVIPLDVIQVDEQLRFVGEPVEIADREVKRLKQSRIPIARVRWNSKRGPEFTWERKDQMMRKYPHLFKQTTEIESSESKNKKKDPSRYAITPWRKSSRYAKKTGSRDSRIPSRYAIKDFDRPPRLEKELGSKKPSSTARTSSSEAVTTQSQWILTSKVLTSRTASFHSHEHHINRNCFIRGGARWTGVRDAGSLYCCHPMRTVVEVEHVDRSCCFEG</sequence>
<dbReference type="SMART" id="SM00343">
    <property type="entry name" value="ZnF_C2HC"/>
    <property type="match status" value="3"/>
</dbReference>
<feature type="region of interest" description="Disordered" evidence="2">
    <location>
        <begin position="336"/>
        <end position="411"/>
    </location>
</feature>
<keyword evidence="5" id="KW-1185">Reference proteome</keyword>
<evidence type="ECO:0000313" key="5">
    <source>
        <dbReference type="Proteomes" id="UP000326396"/>
    </source>
</evidence>
<dbReference type="InterPro" id="IPR001878">
    <property type="entry name" value="Znf_CCHC"/>
</dbReference>
<dbReference type="AlphaFoldDB" id="A0A5N6LN84"/>
<feature type="compositionally biased region" description="Polar residues" evidence="2">
    <location>
        <begin position="398"/>
        <end position="411"/>
    </location>
</feature>
<reference evidence="4 5" key="1">
    <citation type="submission" date="2019-05" db="EMBL/GenBank/DDBJ databases">
        <title>Mikania micrantha, genome provides insights into the molecular mechanism of rapid growth.</title>
        <authorList>
            <person name="Liu B."/>
        </authorList>
    </citation>
    <scope>NUCLEOTIDE SEQUENCE [LARGE SCALE GENOMIC DNA]</scope>
    <source>
        <strain evidence="4">NLD-2019</strain>
        <tissue evidence="4">Leaf</tissue>
    </source>
</reference>
<dbReference type="OrthoDB" id="5418639at2759"/>
<dbReference type="Gene3D" id="4.10.60.10">
    <property type="entry name" value="Zinc finger, CCHC-type"/>
    <property type="match status" value="2"/>
</dbReference>
<dbReference type="PANTHER" id="PTHR46148:SF59">
    <property type="entry name" value="NUCLEOTIDYLTRANSFERASE, RIBONUCLEASE H"/>
    <property type="match status" value="1"/>
</dbReference>
<keyword evidence="1" id="KW-0862">Zinc</keyword>
<dbReference type="InterPro" id="IPR036875">
    <property type="entry name" value="Znf_CCHC_sf"/>
</dbReference>
<proteinExistence type="predicted"/>
<dbReference type="PROSITE" id="PS50158">
    <property type="entry name" value="ZF_CCHC"/>
    <property type="match status" value="3"/>
</dbReference>
<feature type="domain" description="CCHC-type" evidence="3">
    <location>
        <begin position="98"/>
        <end position="112"/>
    </location>
</feature>
<comment type="caution">
    <text evidence="4">The sequence shown here is derived from an EMBL/GenBank/DDBJ whole genome shotgun (WGS) entry which is preliminary data.</text>
</comment>
<feature type="domain" description="CCHC-type" evidence="3">
    <location>
        <begin position="62"/>
        <end position="77"/>
    </location>
</feature>
<feature type="compositionally biased region" description="Basic and acidic residues" evidence="2">
    <location>
        <begin position="341"/>
        <end position="351"/>
    </location>
</feature>
<dbReference type="Proteomes" id="UP000326396">
    <property type="component" value="Linkage Group LG9"/>
</dbReference>